<dbReference type="GO" id="GO:0009897">
    <property type="term" value="C:external side of plasma membrane"/>
    <property type="evidence" value="ECO:0007669"/>
    <property type="project" value="TreeGrafter"/>
</dbReference>
<feature type="domain" description="Ig-like" evidence="4">
    <location>
        <begin position="201"/>
        <end position="276"/>
    </location>
</feature>
<dbReference type="PANTHER" id="PTHR11481:SF64">
    <property type="entry name" value="FC RECEPTOR-LIKE PROTEIN 4"/>
    <property type="match status" value="1"/>
</dbReference>
<dbReference type="GO" id="GO:0004888">
    <property type="term" value="F:transmembrane signaling receptor activity"/>
    <property type="evidence" value="ECO:0007669"/>
    <property type="project" value="TreeGrafter"/>
</dbReference>
<dbReference type="InterPro" id="IPR036179">
    <property type="entry name" value="Ig-like_dom_sf"/>
</dbReference>
<feature type="domain" description="Ig-like" evidence="4">
    <location>
        <begin position="478"/>
        <end position="556"/>
    </location>
</feature>
<evidence type="ECO:0000313" key="5">
    <source>
        <dbReference type="Proteomes" id="UP000694890"/>
    </source>
</evidence>
<dbReference type="Pfam" id="PF13895">
    <property type="entry name" value="Ig_2"/>
    <property type="match status" value="2"/>
</dbReference>
<proteinExistence type="predicted"/>
<dbReference type="SMART" id="SM00408">
    <property type="entry name" value="IGc2"/>
    <property type="match status" value="3"/>
</dbReference>
<gene>
    <name evidence="6" type="primary">LOC127140542</name>
</gene>
<evidence type="ECO:0000256" key="1">
    <source>
        <dbReference type="ARBA" id="ARBA00022729"/>
    </source>
</evidence>
<feature type="compositionally biased region" description="Low complexity" evidence="3">
    <location>
        <begin position="559"/>
        <end position="570"/>
    </location>
</feature>
<accession>A0AAJ8B205</accession>
<dbReference type="Gene3D" id="2.60.40.10">
    <property type="entry name" value="Immunoglobulins"/>
    <property type="match status" value="5"/>
</dbReference>
<dbReference type="AlphaFoldDB" id="A0AAJ8B205"/>
<evidence type="ECO:0000256" key="2">
    <source>
        <dbReference type="ARBA" id="ARBA00023157"/>
    </source>
</evidence>
<dbReference type="PROSITE" id="PS50835">
    <property type="entry name" value="IG_LIKE"/>
    <property type="match status" value="3"/>
</dbReference>
<evidence type="ECO:0000256" key="3">
    <source>
        <dbReference type="SAM" id="MobiDB-lite"/>
    </source>
</evidence>
<reference evidence="6" key="1">
    <citation type="submission" date="2025-08" db="UniProtKB">
        <authorList>
            <consortium name="RefSeq"/>
        </authorList>
    </citation>
    <scope>IDENTIFICATION</scope>
    <source>
        <tissue evidence="6">Brain</tissue>
    </source>
</reference>
<protein>
    <submittedName>
        <fullName evidence="6">Obscurin</fullName>
    </submittedName>
</protein>
<dbReference type="GO" id="GO:0007166">
    <property type="term" value="P:cell surface receptor signaling pathway"/>
    <property type="evidence" value="ECO:0007669"/>
    <property type="project" value="TreeGrafter"/>
</dbReference>
<dbReference type="InterPro" id="IPR003599">
    <property type="entry name" value="Ig_sub"/>
</dbReference>
<dbReference type="KEGG" id="lcf:127140542"/>
<name>A0AAJ8B205_LATCA</name>
<dbReference type="InterPro" id="IPR007110">
    <property type="entry name" value="Ig-like_dom"/>
</dbReference>
<feature type="region of interest" description="Disordered" evidence="3">
    <location>
        <begin position="324"/>
        <end position="346"/>
    </location>
</feature>
<dbReference type="GO" id="GO:0006955">
    <property type="term" value="P:immune response"/>
    <property type="evidence" value="ECO:0007669"/>
    <property type="project" value="TreeGrafter"/>
</dbReference>
<dbReference type="GeneID" id="127140542"/>
<dbReference type="InterPro" id="IPR050488">
    <property type="entry name" value="Ig_Fc_receptor"/>
</dbReference>
<organism evidence="5 6">
    <name type="scientific">Lates calcarifer</name>
    <name type="common">Barramundi</name>
    <name type="synonym">Holocentrus calcarifer</name>
    <dbReference type="NCBI Taxonomy" id="8187"/>
    <lineage>
        <taxon>Eukaryota</taxon>
        <taxon>Metazoa</taxon>
        <taxon>Chordata</taxon>
        <taxon>Craniata</taxon>
        <taxon>Vertebrata</taxon>
        <taxon>Euteleostomi</taxon>
        <taxon>Actinopterygii</taxon>
        <taxon>Neopterygii</taxon>
        <taxon>Teleostei</taxon>
        <taxon>Neoteleostei</taxon>
        <taxon>Acanthomorphata</taxon>
        <taxon>Carangaria</taxon>
        <taxon>Carangaria incertae sedis</taxon>
        <taxon>Centropomidae</taxon>
        <taxon>Lates</taxon>
    </lineage>
</organism>
<dbReference type="SMART" id="SM00409">
    <property type="entry name" value="IG"/>
    <property type="match status" value="5"/>
</dbReference>
<sequence>MEVTALCIRLMMNVMVVHVHLSYSHRAVFPQVVPNRLQFFEYESIVISCEGLEGLSGWRVMRKLMGVSTICASSWETYTEACTIKNAFAAESGEYWCEAAGRRTGDAVNITVTAGSVILESPVLPVMEGDDVTLSCRKKATSSNLTADFYKDGLFLGSSSTGEMIIPSVSRSDEGLYRCNISGSGESPQSRLTVRGSSAGPVILGSPDPPVVEGDTLTLQCRKKTSSSLTADHKDDLSEGSDSVGDLIIHSVSRSDEGLYRCSISGSGESAESRLTVRVSQRDPDPSCDCSPHGFMLLRIFSTILLMALGLVVGLLHRQKPKGVSTSASFHPAPSPQTPEERQPPVSVSCDVTSQQQDNMEVTALCVTVLINVSLVLIEHIHCSYSQRAVVGFPLVVPNTQQLFEYEPITVSCEGLEGLTGWRVMKKIMGVNTICASTWEDSTRPCSIKTAFSADSGEYWCEAGGRRTNVVNITVTGGTVILESPAVPVTEGQNLTLRCRRKTTSFNLTADFYKDSIHMKTGYEGQLIIPSVSKSDEGLYKCSISGSGESAESRLTVRVKTSSSRSSFHPSSPPQPDKEESQTTACYYTLNLGKPL</sequence>
<dbReference type="Proteomes" id="UP000694890">
    <property type="component" value="Unplaced"/>
</dbReference>
<keyword evidence="1" id="KW-0732">Signal</keyword>
<feature type="region of interest" description="Disordered" evidence="3">
    <location>
        <begin position="559"/>
        <end position="584"/>
    </location>
</feature>
<dbReference type="SUPFAM" id="SSF48726">
    <property type="entry name" value="Immunoglobulin"/>
    <property type="match status" value="3"/>
</dbReference>
<dbReference type="InterPro" id="IPR003598">
    <property type="entry name" value="Ig_sub2"/>
</dbReference>
<feature type="domain" description="Ig-like" evidence="4">
    <location>
        <begin position="115"/>
        <end position="193"/>
    </location>
</feature>
<evidence type="ECO:0000313" key="6">
    <source>
        <dbReference type="RefSeq" id="XP_050924504.1"/>
    </source>
</evidence>
<dbReference type="InterPro" id="IPR013783">
    <property type="entry name" value="Ig-like_fold"/>
</dbReference>
<dbReference type="PANTHER" id="PTHR11481">
    <property type="entry name" value="IMMUNOGLOBULIN FC RECEPTOR"/>
    <property type="match status" value="1"/>
</dbReference>
<evidence type="ECO:0000259" key="4">
    <source>
        <dbReference type="PROSITE" id="PS50835"/>
    </source>
</evidence>
<dbReference type="RefSeq" id="XP_050924504.1">
    <property type="nucleotide sequence ID" value="XM_051068547.1"/>
</dbReference>
<keyword evidence="2" id="KW-1015">Disulfide bond</keyword>